<dbReference type="AlphaFoldDB" id="A0A538TF25"/>
<dbReference type="Pfam" id="PF13623">
    <property type="entry name" value="SurA_N_2"/>
    <property type="match status" value="1"/>
</dbReference>
<name>A0A538TF25_UNCEI</name>
<proteinExistence type="predicted"/>
<keyword evidence="3 5" id="KW-0472">Membrane</keyword>
<comment type="caution">
    <text evidence="6">The sequence shown here is derived from an EMBL/GenBank/DDBJ whole genome shotgun (WGS) entry which is preliminary data.</text>
</comment>
<evidence type="ECO:0000256" key="1">
    <source>
        <dbReference type="ARBA" id="ARBA00004236"/>
    </source>
</evidence>
<dbReference type="PANTHER" id="PTHR47529:SF1">
    <property type="entry name" value="PERIPLASMIC CHAPERONE PPID"/>
    <property type="match status" value="1"/>
</dbReference>
<comment type="subcellular location">
    <subcellularLocation>
        <location evidence="1">Cell membrane</location>
    </subcellularLocation>
</comment>
<dbReference type="SUPFAM" id="SSF109998">
    <property type="entry name" value="Triger factor/SurA peptide-binding domain-like"/>
    <property type="match status" value="1"/>
</dbReference>
<keyword evidence="4" id="KW-0143">Chaperone</keyword>
<evidence type="ECO:0000313" key="6">
    <source>
        <dbReference type="EMBL" id="TMQ62221.1"/>
    </source>
</evidence>
<evidence type="ECO:0000256" key="4">
    <source>
        <dbReference type="ARBA" id="ARBA00023186"/>
    </source>
</evidence>
<evidence type="ECO:0000256" key="2">
    <source>
        <dbReference type="ARBA" id="ARBA00022475"/>
    </source>
</evidence>
<dbReference type="Proteomes" id="UP000320913">
    <property type="component" value="Unassembled WGS sequence"/>
</dbReference>
<evidence type="ECO:0008006" key="8">
    <source>
        <dbReference type="Google" id="ProtNLM"/>
    </source>
</evidence>
<feature type="transmembrane region" description="Helical" evidence="5">
    <location>
        <begin position="37"/>
        <end position="59"/>
    </location>
</feature>
<keyword evidence="5" id="KW-0812">Transmembrane</keyword>
<dbReference type="Gene3D" id="1.10.4030.10">
    <property type="entry name" value="Porin chaperone SurA, peptide-binding domain"/>
    <property type="match status" value="1"/>
</dbReference>
<protein>
    <recommendedName>
        <fullName evidence="8">Peptidylprolyl isomerase</fullName>
    </recommendedName>
</protein>
<dbReference type="InterPro" id="IPR052029">
    <property type="entry name" value="PpiD_chaperone"/>
</dbReference>
<dbReference type="EMBL" id="VBOV01000002">
    <property type="protein sequence ID" value="TMQ62221.1"/>
    <property type="molecule type" value="Genomic_DNA"/>
</dbReference>
<accession>A0A538TF25</accession>
<evidence type="ECO:0000256" key="3">
    <source>
        <dbReference type="ARBA" id="ARBA00023136"/>
    </source>
</evidence>
<dbReference type="GO" id="GO:0005886">
    <property type="term" value="C:plasma membrane"/>
    <property type="evidence" value="ECO:0007669"/>
    <property type="project" value="UniProtKB-SubCell"/>
</dbReference>
<reference evidence="6 7" key="1">
    <citation type="journal article" date="2019" name="Nat. Microbiol.">
        <title>Mediterranean grassland soil C-N compound turnover is dependent on rainfall and depth, and is mediated by genomically divergent microorganisms.</title>
        <authorList>
            <person name="Diamond S."/>
            <person name="Andeer P.F."/>
            <person name="Li Z."/>
            <person name="Crits-Christoph A."/>
            <person name="Burstein D."/>
            <person name="Anantharaman K."/>
            <person name="Lane K.R."/>
            <person name="Thomas B.C."/>
            <person name="Pan C."/>
            <person name="Northen T.R."/>
            <person name="Banfield J.F."/>
        </authorList>
    </citation>
    <scope>NUCLEOTIDE SEQUENCE [LARGE SCALE GENOMIC DNA]</scope>
    <source>
        <strain evidence="6">WS_5</strain>
    </source>
</reference>
<dbReference type="PANTHER" id="PTHR47529">
    <property type="entry name" value="PEPTIDYL-PROLYL CIS-TRANS ISOMERASE D"/>
    <property type="match status" value="1"/>
</dbReference>
<evidence type="ECO:0000256" key="5">
    <source>
        <dbReference type="SAM" id="Phobius"/>
    </source>
</evidence>
<evidence type="ECO:0000313" key="7">
    <source>
        <dbReference type="Proteomes" id="UP000320913"/>
    </source>
</evidence>
<keyword evidence="5" id="KW-1133">Transmembrane helix</keyword>
<keyword evidence="2" id="KW-1003">Cell membrane</keyword>
<gene>
    <name evidence="6" type="ORF">E6K75_00170</name>
</gene>
<sequence>MTIPRFSRRPRGAAPVSYALDRGLNIMMQSMRDNMKVIIWATAIVFLVGFGVLQLGGVLNPPSGRGGPAGVIARINGEPVRYEEFNGMYQNILNSVRQSREIKEGEDSYIREQAWSDMVTSKLVQQEVRRRGITVTYRK</sequence>
<organism evidence="6 7">
    <name type="scientific">Eiseniibacteriota bacterium</name>
    <dbReference type="NCBI Taxonomy" id="2212470"/>
    <lineage>
        <taxon>Bacteria</taxon>
        <taxon>Candidatus Eiseniibacteriota</taxon>
    </lineage>
</organism>
<dbReference type="InterPro" id="IPR027304">
    <property type="entry name" value="Trigger_fact/SurA_dom_sf"/>
</dbReference>